<keyword evidence="4" id="KW-1185">Reference proteome</keyword>
<dbReference type="SUPFAM" id="SSF56935">
    <property type="entry name" value="Porins"/>
    <property type="match status" value="1"/>
</dbReference>
<feature type="chain" id="PRO_5047150021" description="Porin" evidence="2">
    <location>
        <begin position="27"/>
        <end position="402"/>
    </location>
</feature>
<evidence type="ECO:0000256" key="1">
    <source>
        <dbReference type="SAM" id="Coils"/>
    </source>
</evidence>
<dbReference type="RefSeq" id="WP_408623798.1">
    <property type="nucleotide sequence ID" value="NZ_JBEQCT010000004.1"/>
</dbReference>
<gene>
    <name evidence="3" type="ORF">ABUE30_10915</name>
</gene>
<evidence type="ECO:0008006" key="5">
    <source>
        <dbReference type="Google" id="ProtNLM"/>
    </source>
</evidence>
<dbReference type="EMBL" id="JBEQCT010000004">
    <property type="protein sequence ID" value="MFM2485563.1"/>
    <property type="molecule type" value="Genomic_DNA"/>
</dbReference>
<organism evidence="3 4">
    <name type="scientific">Celerinatantimonas yamalensis</name>
    <dbReference type="NCBI Taxonomy" id="559956"/>
    <lineage>
        <taxon>Bacteria</taxon>
        <taxon>Pseudomonadati</taxon>
        <taxon>Pseudomonadota</taxon>
        <taxon>Gammaproteobacteria</taxon>
        <taxon>Celerinatantimonadaceae</taxon>
        <taxon>Celerinatantimonas</taxon>
    </lineage>
</organism>
<name>A0ABW9G7H9_9GAMM</name>
<reference evidence="3 4" key="1">
    <citation type="journal article" date="2013" name="Int. J. Syst. Evol. Microbiol.">
        <title>Celerinatantimonas yamalensis sp. nov., a cold-adapted diazotrophic bacterium from a cold permafrost brine.</title>
        <authorList>
            <person name="Shcherbakova V."/>
            <person name="Chuvilskaya N."/>
            <person name="Rivkina E."/>
            <person name="Demidov N."/>
            <person name="Uchaeva V."/>
            <person name="Suetin S."/>
            <person name="Suzina N."/>
            <person name="Gilichinsky D."/>
        </authorList>
    </citation>
    <scope>NUCLEOTIDE SEQUENCE [LARGE SCALE GENOMIC DNA]</scope>
    <source>
        <strain evidence="3 4">C7</strain>
    </source>
</reference>
<comment type="caution">
    <text evidence="3">The sequence shown here is derived from an EMBL/GenBank/DDBJ whole genome shotgun (WGS) entry which is preliminary data.</text>
</comment>
<feature type="coiled-coil region" evidence="1">
    <location>
        <begin position="35"/>
        <end position="76"/>
    </location>
</feature>
<accession>A0ABW9G7H9</accession>
<sequence>MKMIKRIQLVALGCVCVSLASGSVWAAQSKQVVGTQTLKEELAKLDNMQQAYQSELAKMRQLREQYAAQLKKMNEAKPAQSTLSDSKYNKLKEQLDRIQISGFVRAKYDSDDRDGIGSGSNNKHFYMNLEGKMKVSDDWDAHFQSETRKGYTVNQSWRNGDPGSDDQNGTFQRIWVEGKPANIGIALGTKWWGLGFQNVPFGHAADGISVDYDVVPSWNVKAYWLRPRQGDLVTMPNGQETTITGMNITGNITKNLAASITYAGNKDYNGDQKMSQMGAFELQYQATDDILLRGAFVRTNADDYNTSQEYRVDYKGSKLEQVGSYGMYVRYIDFERYGDYSHDDEWGSLPNDAKGWLLGGTFVPFKNVVWETFFSVQRRNRASSVDHNAMRHLLRTQIDFHF</sequence>
<proteinExistence type="predicted"/>
<evidence type="ECO:0000256" key="2">
    <source>
        <dbReference type="SAM" id="SignalP"/>
    </source>
</evidence>
<feature type="signal peptide" evidence="2">
    <location>
        <begin position="1"/>
        <end position="26"/>
    </location>
</feature>
<keyword evidence="2" id="KW-0732">Signal</keyword>
<evidence type="ECO:0000313" key="4">
    <source>
        <dbReference type="Proteomes" id="UP001629953"/>
    </source>
</evidence>
<evidence type="ECO:0000313" key="3">
    <source>
        <dbReference type="EMBL" id="MFM2485563.1"/>
    </source>
</evidence>
<dbReference type="Proteomes" id="UP001629953">
    <property type="component" value="Unassembled WGS sequence"/>
</dbReference>
<protein>
    <recommendedName>
        <fullName evidence="5">Porin</fullName>
    </recommendedName>
</protein>
<keyword evidence="1" id="KW-0175">Coiled coil</keyword>